<dbReference type="EMBL" id="GGFJ01013796">
    <property type="protein sequence ID" value="MBW62937.1"/>
    <property type="molecule type" value="Transcribed_RNA"/>
</dbReference>
<accession>A0A2M4CC87</accession>
<proteinExistence type="predicted"/>
<evidence type="ECO:0000313" key="2">
    <source>
        <dbReference type="EMBL" id="MBW62937.1"/>
    </source>
</evidence>
<sequence length="77" mass="8013">MGSRGPCVMHAAGLPSVASVVAACGGKNVCKLQAPPPTPMRLHWAPHEPHSSSSIKTHHHITSTPTPPLTPPPGMRL</sequence>
<dbReference type="AlphaFoldDB" id="A0A2M4CC87"/>
<organism evidence="2">
    <name type="scientific">Anopheles marajoara</name>
    <dbReference type="NCBI Taxonomy" id="58244"/>
    <lineage>
        <taxon>Eukaryota</taxon>
        <taxon>Metazoa</taxon>
        <taxon>Ecdysozoa</taxon>
        <taxon>Arthropoda</taxon>
        <taxon>Hexapoda</taxon>
        <taxon>Insecta</taxon>
        <taxon>Pterygota</taxon>
        <taxon>Neoptera</taxon>
        <taxon>Endopterygota</taxon>
        <taxon>Diptera</taxon>
        <taxon>Nematocera</taxon>
        <taxon>Culicoidea</taxon>
        <taxon>Culicidae</taxon>
        <taxon>Anophelinae</taxon>
        <taxon>Anopheles</taxon>
    </lineage>
</organism>
<feature type="compositionally biased region" description="Pro residues" evidence="1">
    <location>
        <begin position="65"/>
        <end position="77"/>
    </location>
</feature>
<reference evidence="2" key="1">
    <citation type="submission" date="2018-01" db="EMBL/GenBank/DDBJ databases">
        <title>An insight into the sialome of Amazonian anophelines.</title>
        <authorList>
            <person name="Ribeiro J.M."/>
            <person name="Scarpassa V."/>
            <person name="Calvo E."/>
        </authorList>
    </citation>
    <scope>NUCLEOTIDE SEQUENCE</scope>
    <source>
        <tissue evidence="2">Salivary glands</tissue>
    </source>
</reference>
<name>A0A2M4CC87_9DIPT</name>
<feature type="region of interest" description="Disordered" evidence="1">
    <location>
        <begin position="41"/>
        <end position="77"/>
    </location>
</feature>
<evidence type="ECO:0000256" key="1">
    <source>
        <dbReference type="SAM" id="MobiDB-lite"/>
    </source>
</evidence>
<dbReference type="PROSITE" id="PS51257">
    <property type="entry name" value="PROKAR_LIPOPROTEIN"/>
    <property type="match status" value="1"/>
</dbReference>
<protein>
    <submittedName>
        <fullName evidence="2">Putative secreted protein</fullName>
    </submittedName>
</protein>